<evidence type="ECO:0000256" key="3">
    <source>
        <dbReference type="ARBA" id="ARBA00004629"/>
    </source>
</evidence>
<sequence length="134" mass="14411">MFENARNSVVGNTTISGSESVVTLEKDIITEYEKLVTNVDRMNQIITHMNTTEVLNLINKLRTLEKKVGLVYTLFKASVYSLVTADQDIGDGSGVGDGNNIFGGIGNRIGNGSGGADGIDNNAEKQQSTNRPIF</sequence>
<name>A0A9N8Z9Q0_9GLOM</name>
<evidence type="ECO:0000256" key="4">
    <source>
        <dbReference type="ARBA" id="ARBA00006277"/>
    </source>
</evidence>
<evidence type="ECO:0000256" key="1">
    <source>
        <dbReference type="ARBA" id="ARBA00004123"/>
    </source>
</evidence>
<evidence type="ECO:0000256" key="7">
    <source>
        <dbReference type="ARBA" id="ARBA00022618"/>
    </source>
</evidence>
<keyword evidence="11" id="KW-0995">Kinetochore</keyword>
<evidence type="ECO:0000313" key="18">
    <source>
        <dbReference type="EMBL" id="CAG8475216.1"/>
    </source>
</evidence>
<protein>
    <recommendedName>
        <fullName evidence="16">DASH complex subunit DAD3</fullName>
    </recommendedName>
    <alternativeName>
        <fullName evidence="17">Outer kinetochore protein DAD3</fullName>
    </alternativeName>
</protein>
<evidence type="ECO:0000256" key="5">
    <source>
        <dbReference type="ARBA" id="ARBA00022454"/>
    </source>
</evidence>
<dbReference type="EMBL" id="CAJVPV010000821">
    <property type="protein sequence ID" value="CAG8475216.1"/>
    <property type="molecule type" value="Genomic_DNA"/>
</dbReference>
<keyword evidence="15" id="KW-0137">Centromere</keyword>
<dbReference type="GO" id="GO:0072686">
    <property type="term" value="C:mitotic spindle"/>
    <property type="evidence" value="ECO:0007669"/>
    <property type="project" value="InterPro"/>
</dbReference>
<keyword evidence="12" id="KW-0206">Cytoskeleton</keyword>
<evidence type="ECO:0000256" key="14">
    <source>
        <dbReference type="ARBA" id="ARBA00023306"/>
    </source>
</evidence>
<keyword evidence="7" id="KW-0132">Cell division</keyword>
<evidence type="ECO:0000256" key="10">
    <source>
        <dbReference type="ARBA" id="ARBA00022829"/>
    </source>
</evidence>
<evidence type="ECO:0000256" key="16">
    <source>
        <dbReference type="ARBA" id="ARBA00044179"/>
    </source>
</evidence>
<evidence type="ECO:0000256" key="2">
    <source>
        <dbReference type="ARBA" id="ARBA00004186"/>
    </source>
</evidence>
<keyword evidence="5" id="KW-0158">Chromosome</keyword>
<evidence type="ECO:0000256" key="8">
    <source>
        <dbReference type="ARBA" id="ARBA00022701"/>
    </source>
</evidence>
<accession>A0A9N8Z9Q0</accession>
<comment type="similarity">
    <text evidence="4">Belongs to the DASH complex DAD3 family.</text>
</comment>
<dbReference type="GO" id="GO:0051301">
    <property type="term" value="P:cell division"/>
    <property type="evidence" value="ECO:0007669"/>
    <property type="project" value="UniProtKB-KW"/>
</dbReference>
<keyword evidence="10" id="KW-0159">Chromosome partition</keyword>
<dbReference type="PANTHER" id="PTHR28017:SF1">
    <property type="entry name" value="DASH COMPLEX SUBUNIT DAD3"/>
    <property type="match status" value="1"/>
</dbReference>
<evidence type="ECO:0000256" key="11">
    <source>
        <dbReference type="ARBA" id="ARBA00022838"/>
    </source>
</evidence>
<keyword evidence="19" id="KW-1185">Reference proteome</keyword>
<evidence type="ECO:0000256" key="17">
    <source>
        <dbReference type="ARBA" id="ARBA00044305"/>
    </source>
</evidence>
<dbReference type="GO" id="GO:0051010">
    <property type="term" value="F:microtubule plus-end binding"/>
    <property type="evidence" value="ECO:0007669"/>
    <property type="project" value="TreeGrafter"/>
</dbReference>
<keyword evidence="14" id="KW-0131">Cell cycle</keyword>
<dbReference type="InterPro" id="IPR013965">
    <property type="entry name" value="DASH_Dad3"/>
</dbReference>
<dbReference type="GO" id="GO:0008608">
    <property type="term" value="P:attachment of spindle microtubules to kinetochore"/>
    <property type="evidence" value="ECO:0007669"/>
    <property type="project" value="InterPro"/>
</dbReference>
<evidence type="ECO:0000256" key="6">
    <source>
        <dbReference type="ARBA" id="ARBA00022490"/>
    </source>
</evidence>
<dbReference type="AlphaFoldDB" id="A0A9N8Z9Q0"/>
<keyword evidence="9" id="KW-0498">Mitosis</keyword>
<comment type="caution">
    <text evidence="18">The sequence shown here is derived from an EMBL/GenBank/DDBJ whole genome shotgun (WGS) entry which is preliminary data.</text>
</comment>
<organism evidence="18 19">
    <name type="scientific">Acaulospora morrowiae</name>
    <dbReference type="NCBI Taxonomy" id="94023"/>
    <lineage>
        <taxon>Eukaryota</taxon>
        <taxon>Fungi</taxon>
        <taxon>Fungi incertae sedis</taxon>
        <taxon>Mucoromycota</taxon>
        <taxon>Glomeromycotina</taxon>
        <taxon>Glomeromycetes</taxon>
        <taxon>Diversisporales</taxon>
        <taxon>Acaulosporaceae</taxon>
        <taxon>Acaulospora</taxon>
    </lineage>
</organism>
<comment type="subcellular location">
    <subcellularLocation>
        <location evidence="3">Chromosome</location>
        <location evidence="3">Centromere</location>
        <location evidence="3">Kinetochore</location>
    </subcellularLocation>
    <subcellularLocation>
        <location evidence="2">Cytoplasm</location>
        <location evidence="2">Cytoskeleton</location>
        <location evidence="2">Spindle</location>
    </subcellularLocation>
    <subcellularLocation>
        <location evidence="1">Nucleus</location>
    </subcellularLocation>
</comment>
<dbReference type="GO" id="GO:0005874">
    <property type="term" value="C:microtubule"/>
    <property type="evidence" value="ECO:0007669"/>
    <property type="project" value="UniProtKB-KW"/>
</dbReference>
<evidence type="ECO:0000256" key="13">
    <source>
        <dbReference type="ARBA" id="ARBA00023242"/>
    </source>
</evidence>
<dbReference type="PANTHER" id="PTHR28017">
    <property type="entry name" value="DASH COMPLEX SUBUNIT DAD3"/>
    <property type="match status" value="1"/>
</dbReference>
<gene>
    <name evidence="18" type="ORF">AMORRO_LOCUS2043</name>
</gene>
<dbReference type="Proteomes" id="UP000789342">
    <property type="component" value="Unassembled WGS sequence"/>
</dbReference>
<dbReference type="Pfam" id="PF08656">
    <property type="entry name" value="DASH_Dad3"/>
    <property type="match status" value="1"/>
</dbReference>
<evidence type="ECO:0000256" key="9">
    <source>
        <dbReference type="ARBA" id="ARBA00022776"/>
    </source>
</evidence>
<keyword evidence="13" id="KW-0539">Nucleus</keyword>
<proteinExistence type="inferred from homology"/>
<dbReference type="GO" id="GO:0042729">
    <property type="term" value="C:DASH complex"/>
    <property type="evidence" value="ECO:0007669"/>
    <property type="project" value="InterPro"/>
</dbReference>
<evidence type="ECO:0000256" key="12">
    <source>
        <dbReference type="ARBA" id="ARBA00023212"/>
    </source>
</evidence>
<keyword evidence="8" id="KW-0493">Microtubule</keyword>
<evidence type="ECO:0000256" key="15">
    <source>
        <dbReference type="ARBA" id="ARBA00023328"/>
    </source>
</evidence>
<keyword evidence="6" id="KW-0963">Cytoplasm</keyword>
<reference evidence="18" key="1">
    <citation type="submission" date="2021-06" db="EMBL/GenBank/DDBJ databases">
        <authorList>
            <person name="Kallberg Y."/>
            <person name="Tangrot J."/>
            <person name="Rosling A."/>
        </authorList>
    </citation>
    <scope>NUCLEOTIDE SEQUENCE</scope>
    <source>
        <strain evidence="18">CL551</strain>
    </source>
</reference>
<evidence type="ECO:0000313" key="19">
    <source>
        <dbReference type="Proteomes" id="UP000789342"/>
    </source>
</evidence>
<dbReference type="OrthoDB" id="2443965at2759"/>